<gene>
    <name evidence="2" type="ORF">INR99_00075</name>
</gene>
<accession>A0A8J7K7A5</accession>
<dbReference type="Proteomes" id="UP000604481">
    <property type="component" value="Unassembled WGS sequence"/>
</dbReference>
<evidence type="ECO:0000313" key="2">
    <source>
        <dbReference type="EMBL" id="MBE9607738.1"/>
    </source>
</evidence>
<name>A0A8J7K7A5_9NEIS</name>
<evidence type="ECO:0000313" key="3">
    <source>
        <dbReference type="Proteomes" id="UP000604481"/>
    </source>
</evidence>
<evidence type="ECO:0000256" key="1">
    <source>
        <dbReference type="SAM" id="SignalP"/>
    </source>
</evidence>
<comment type="caution">
    <text evidence="2">The sequence shown here is derived from an EMBL/GenBank/DDBJ whole genome shotgun (WGS) entry which is preliminary data.</text>
</comment>
<keyword evidence="3" id="KW-1185">Reference proteome</keyword>
<proteinExistence type="predicted"/>
<reference evidence="2 3" key="1">
    <citation type="submission" date="2020-10" db="EMBL/GenBank/DDBJ databases">
        <title>The genome sequence of Chitinilyticum litopenaei 4Y14.</title>
        <authorList>
            <person name="Liu Y."/>
        </authorList>
    </citation>
    <scope>NUCLEOTIDE SEQUENCE [LARGE SCALE GENOMIC DNA]</scope>
    <source>
        <strain evidence="2 3">4Y14</strain>
    </source>
</reference>
<protein>
    <submittedName>
        <fullName evidence="2">Uncharacterized protein</fullName>
    </submittedName>
</protein>
<organism evidence="2 3">
    <name type="scientific">Chitinilyticum piscinae</name>
    <dbReference type="NCBI Taxonomy" id="2866724"/>
    <lineage>
        <taxon>Bacteria</taxon>
        <taxon>Pseudomonadati</taxon>
        <taxon>Pseudomonadota</taxon>
        <taxon>Betaproteobacteria</taxon>
        <taxon>Neisseriales</taxon>
        <taxon>Chitinibacteraceae</taxon>
        <taxon>Chitinilyticum</taxon>
    </lineage>
</organism>
<dbReference type="AlphaFoldDB" id="A0A8J7K7A5"/>
<dbReference type="EMBL" id="JADFUA010000001">
    <property type="protein sequence ID" value="MBE9607738.1"/>
    <property type="molecule type" value="Genomic_DNA"/>
</dbReference>
<feature type="signal peptide" evidence="1">
    <location>
        <begin position="1"/>
        <end position="27"/>
    </location>
</feature>
<feature type="chain" id="PRO_5035305412" evidence="1">
    <location>
        <begin position="28"/>
        <end position="142"/>
    </location>
</feature>
<sequence length="142" mass="15542">MNWKNHSKIIITICIFSISFWCPMALAHTAVATVKNHATEAFGYAYNYPTQKLADENAVKACRSDALKNGVGHLAKQCKVDLRGKGPGYGAVTCGENGCGYVTGFDDSQAAIDAAYVLCNTYYTSCNTKNIKYWEDFVGFGR</sequence>
<keyword evidence="1" id="KW-0732">Signal</keyword>